<proteinExistence type="predicted"/>
<dbReference type="NCBIfam" id="TIGR02605">
    <property type="entry name" value="CxxC_CxxC_SSSS"/>
    <property type="match status" value="1"/>
</dbReference>
<dbReference type="Pfam" id="PF09723">
    <property type="entry name" value="Zn_ribbon_8"/>
    <property type="match status" value="1"/>
</dbReference>
<keyword evidence="4" id="KW-1185">Reference proteome</keyword>
<reference evidence="3 4" key="1">
    <citation type="journal article" date="2020" name="Insects">
        <title>Bacteria Belonging to Pseudomonas typographi sp. nov. from the Bark Beetle Ips typographus Have Genomic Potential to Aid in the Host Ecology.</title>
        <authorList>
            <person name="Peral-Aranega E."/>
            <person name="Saati-Santamaria Z."/>
            <person name="Kolarik M."/>
            <person name="Rivas R."/>
            <person name="Garcia-Fraile P."/>
        </authorList>
    </citation>
    <scope>NUCLEOTIDE SEQUENCE [LARGE SCALE GENOMIC DNA]</scope>
    <source>
        <strain evidence="3 4">CA3A</strain>
    </source>
</reference>
<evidence type="ECO:0000259" key="2">
    <source>
        <dbReference type="SMART" id="SM00834"/>
    </source>
</evidence>
<comment type="caution">
    <text evidence="3">The sequence shown here is derived from an EMBL/GenBank/DDBJ whole genome shotgun (WGS) entry which is preliminary data.</text>
</comment>
<dbReference type="RefSeq" id="WP_190419715.1">
    <property type="nucleotide sequence ID" value="NZ_JAAOCA010000009.1"/>
</dbReference>
<protein>
    <submittedName>
        <fullName evidence="3">Zinc ribbon domain-containing protein</fullName>
    </submittedName>
</protein>
<dbReference type="InterPro" id="IPR013429">
    <property type="entry name" value="Regulatory_FmdB_Zinc_ribbon"/>
</dbReference>
<evidence type="ECO:0000256" key="1">
    <source>
        <dbReference type="SAM" id="MobiDB-lite"/>
    </source>
</evidence>
<feature type="domain" description="Putative regulatory protein FmdB zinc ribbon" evidence="2">
    <location>
        <begin position="1"/>
        <end position="42"/>
    </location>
</feature>
<organism evidence="3 4">
    <name type="scientific">Pseudomonas typographi</name>
    <dbReference type="NCBI Taxonomy" id="2715964"/>
    <lineage>
        <taxon>Bacteria</taxon>
        <taxon>Pseudomonadati</taxon>
        <taxon>Pseudomonadota</taxon>
        <taxon>Gammaproteobacteria</taxon>
        <taxon>Pseudomonadales</taxon>
        <taxon>Pseudomonadaceae</taxon>
        <taxon>Pseudomonas</taxon>
    </lineage>
</organism>
<feature type="compositionally biased region" description="Basic and acidic residues" evidence="1">
    <location>
        <begin position="59"/>
        <end position="69"/>
    </location>
</feature>
<dbReference type="Proteomes" id="UP000805841">
    <property type="component" value="Unassembled WGS sequence"/>
</dbReference>
<gene>
    <name evidence="3" type="ORF">HAQ05_09390</name>
</gene>
<accession>A0ABR7Z0I3</accession>
<dbReference type="EMBL" id="JAAOCA010000009">
    <property type="protein sequence ID" value="MBD1598919.1"/>
    <property type="molecule type" value="Genomic_DNA"/>
</dbReference>
<evidence type="ECO:0000313" key="3">
    <source>
        <dbReference type="EMBL" id="MBD1598919.1"/>
    </source>
</evidence>
<evidence type="ECO:0000313" key="4">
    <source>
        <dbReference type="Proteomes" id="UP000805841"/>
    </source>
</evidence>
<feature type="region of interest" description="Disordered" evidence="1">
    <location>
        <begin position="59"/>
        <end position="80"/>
    </location>
</feature>
<name>A0ABR7Z0I3_9PSED</name>
<dbReference type="SMART" id="SM00834">
    <property type="entry name" value="CxxC_CXXC_SSSS"/>
    <property type="match status" value="1"/>
</dbReference>
<sequence>MPIYDYQCAHCGPFSELRGLADSATPCACPACAAPSPRVIVSAPRLALLAGNTRQALDINERSRHEPKQSRHHGSGCGCCGPRKPVPAQAGALKGNSAGRPWMISH</sequence>